<dbReference type="AlphaFoldDB" id="A0A074VE48"/>
<keyword evidence="1" id="KW-0175">Coiled coil</keyword>
<gene>
    <name evidence="3" type="ORF">M437DRAFT_88387</name>
</gene>
<feature type="compositionally biased region" description="Polar residues" evidence="2">
    <location>
        <begin position="372"/>
        <end position="384"/>
    </location>
</feature>
<accession>A0A074VE48</accession>
<dbReference type="EMBL" id="KL584853">
    <property type="protein sequence ID" value="KEQ58618.1"/>
    <property type="molecule type" value="Genomic_DNA"/>
</dbReference>
<dbReference type="HOGENOM" id="CLU_652086_0_0_1"/>
<feature type="compositionally biased region" description="Basic and acidic residues" evidence="2">
    <location>
        <begin position="351"/>
        <end position="365"/>
    </location>
</feature>
<evidence type="ECO:0000256" key="1">
    <source>
        <dbReference type="SAM" id="Coils"/>
    </source>
</evidence>
<dbReference type="RefSeq" id="XP_040875641.1">
    <property type="nucleotide sequence ID" value="XM_041028813.1"/>
</dbReference>
<feature type="coiled-coil region" evidence="1">
    <location>
        <begin position="254"/>
        <end position="341"/>
    </location>
</feature>
<sequence length="421" mass="47521">MADTNNTAPSGNAVPEPLIFSGRPASPLPSDTASVASHDSGLGPSLFDTDGNHNPDSKENYYSDDYDSDASASTEDANPPAQPVDLCTRHDCLNRLADQMARVSILEQFVQLRARHYTGELHNDLQNAGRPPKTMHEQIQDLEEKGKEIQELLAESRRAKEVMSKREAEMDERIDECGRVLDTIQEKEEILAANMKSLDKRLQLVKKEESDLAKRKKELDLRQKTIEKDTTKLENSQVTFAKQSSMLSNLLRKQHETKTALDNAKETLEAHENSVMKRDVAVTQREVAVAQREVAVAKREYIMVQREKALLEHEQAVHRFVAQHQQSEQEFKQRMQFLMQQSLEGAVSDLPSEKKEDAPEAAEKESEPEEVTSASHAPEANTSPQPSPYMEAPVPSSMIPPVRQRRELYGRSDSRSTRRTR</sequence>
<dbReference type="Proteomes" id="UP000030672">
    <property type="component" value="Unassembled WGS sequence"/>
</dbReference>
<feature type="compositionally biased region" description="Basic and acidic residues" evidence="2">
    <location>
        <begin position="404"/>
        <end position="421"/>
    </location>
</feature>
<proteinExistence type="predicted"/>
<organism evidence="3 4">
    <name type="scientific">Aureobasidium melanogenum (strain CBS 110374)</name>
    <name type="common">Aureobasidium pullulans var. melanogenum</name>
    <dbReference type="NCBI Taxonomy" id="1043003"/>
    <lineage>
        <taxon>Eukaryota</taxon>
        <taxon>Fungi</taxon>
        <taxon>Dikarya</taxon>
        <taxon>Ascomycota</taxon>
        <taxon>Pezizomycotina</taxon>
        <taxon>Dothideomycetes</taxon>
        <taxon>Dothideomycetidae</taxon>
        <taxon>Dothideales</taxon>
        <taxon>Saccotheciaceae</taxon>
        <taxon>Aureobasidium</taxon>
    </lineage>
</organism>
<feature type="region of interest" description="Disordered" evidence="2">
    <location>
        <begin position="1"/>
        <end position="83"/>
    </location>
</feature>
<evidence type="ECO:0000313" key="4">
    <source>
        <dbReference type="Proteomes" id="UP000030672"/>
    </source>
</evidence>
<feature type="coiled-coil region" evidence="1">
    <location>
        <begin position="135"/>
        <end position="201"/>
    </location>
</feature>
<keyword evidence="4" id="KW-1185">Reference proteome</keyword>
<evidence type="ECO:0000256" key="2">
    <source>
        <dbReference type="SAM" id="MobiDB-lite"/>
    </source>
</evidence>
<evidence type="ECO:0000313" key="3">
    <source>
        <dbReference type="EMBL" id="KEQ58618.1"/>
    </source>
</evidence>
<feature type="compositionally biased region" description="Basic and acidic residues" evidence="2">
    <location>
        <begin position="50"/>
        <end position="61"/>
    </location>
</feature>
<feature type="compositionally biased region" description="Polar residues" evidence="2">
    <location>
        <begin position="1"/>
        <end position="10"/>
    </location>
</feature>
<protein>
    <submittedName>
        <fullName evidence="3">Uncharacterized protein</fullName>
    </submittedName>
</protein>
<reference evidence="3 4" key="1">
    <citation type="journal article" date="2014" name="BMC Genomics">
        <title>Genome sequencing of four Aureobasidium pullulans varieties: biotechnological potential, stress tolerance, and description of new species.</title>
        <authorList>
            <person name="Gostin Ar C."/>
            <person name="Ohm R.A."/>
            <person name="Kogej T."/>
            <person name="Sonjak S."/>
            <person name="Turk M."/>
            <person name="Zajc J."/>
            <person name="Zalar P."/>
            <person name="Grube M."/>
            <person name="Sun H."/>
            <person name="Han J."/>
            <person name="Sharma A."/>
            <person name="Chiniquy J."/>
            <person name="Ngan C.Y."/>
            <person name="Lipzen A."/>
            <person name="Barry K."/>
            <person name="Grigoriev I.V."/>
            <person name="Gunde-Cimerman N."/>
        </authorList>
    </citation>
    <scope>NUCLEOTIDE SEQUENCE [LARGE SCALE GENOMIC DNA]</scope>
    <source>
        <strain evidence="3 4">CBS 110374</strain>
    </source>
</reference>
<feature type="region of interest" description="Disordered" evidence="2">
    <location>
        <begin position="347"/>
        <end position="421"/>
    </location>
</feature>
<name>A0A074VE48_AURM1</name>
<dbReference type="GeneID" id="63922186"/>